<dbReference type="AlphaFoldDB" id="A0A498KAZ4"/>
<dbReference type="EMBL" id="RDQH01000329">
    <property type="protein sequence ID" value="RXI02693.1"/>
    <property type="molecule type" value="Genomic_DNA"/>
</dbReference>
<sequence length="82" mass="9560">MAAARDGMRRDFPPLLSMLNGNGRPRFTMTKVRRDGRLLIFMEEAQRPAVVKQQPEEKEEATSVLYSFEKDQKQLVVHDYFS</sequence>
<dbReference type="Proteomes" id="UP000290289">
    <property type="component" value="Chromosome 3"/>
</dbReference>
<keyword evidence="3" id="KW-1185">Reference proteome</keyword>
<dbReference type="Pfam" id="PF11250">
    <property type="entry name" value="FAF"/>
    <property type="match status" value="1"/>
</dbReference>
<evidence type="ECO:0000259" key="1">
    <source>
        <dbReference type="Pfam" id="PF11250"/>
    </source>
</evidence>
<comment type="caution">
    <text evidence="2">The sequence shown here is derived from an EMBL/GenBank/DDBJ whole genome shotgun (WGS) entry which is preliminary data.</text>
</comment>
<gene>
    <name evidence="2" type="ORF">DVH24_002771</name>
</gene>
<feature type="domain" description="FAF" evidence="1">
    <location>
        <begin position="11"/>
        <end position="46"/>
    </location>
</feature>
<reference evidence="2 3" key="1">
    <citation type="submission" date="2018-10" db="EMBL/GenBank/DDBJ databases">
        <title>A high-quality apple genome assembly.</title>
        <authorList>
            <person name="Hu J."/>
        </authorList>
    </citation>
    <scope>NUCLEOTIDE SEQUENCE [LARGE SCALE GENOMIC DNA]</scope>
    <source>
        <strain evidence="3">cv. HFTH1</strain>
        <tissue evidence="2">Young leaf</tissue>
    </source>
</reference>
<accession>A0A498KAZ4</accession>
<name>A0A498KAZ4_MALDO</name>
<proteinExistence type="predicted"/>
<evidence type="ECO:0000313" key="2">
    <source>
        <dbReference type="EMBL" id="RXI02693.1"/>
    </source>
</evidence>
<evidence type="ECO:0000313" key="3">
    <source>
        <dbReference type="Proteomes" id="UP000290289"/>
    </source>
</evidence>
<organism evidence="2 3">
    <name type="scientific">Malus domestica</name>
    <name type="common">Apple</name>
    <name type="synonym">Pyrus malus</name>
    <dbReference type="NCBI Taxonomy" id="3750"/>
    <lineage>
        <taxon>Eukaryota</taxon>
        <taxon>Viridiplantae</taxon>
        <taxon>Streptophyta</taxon>
        <taxon>Embryophyta</taxon>
        <taxon>Tracheophyta</taxon>
        <taxon>Spermatophyta</taxon>
        <taxon>Magnoliopsida</taxon>
        <taxon>eudicotyledons</taxon>
        <taxon>Gunneridae</taxon>
        <taxon>Pentapetalae</taxon>
        <taxon>rosids</taxon>
        <taxon>fabids</taxon>
        <taxon>Rosales</taxon>
        <taxon>Rosaceae</taxon>
        <taxon>Amygdaloideae</taxon>
        <taxon>Maleae</taxon>
        <taxon>Malus</taxon>
    </lineage>
</organism>
<dbReference type="InterPro" id="IPR046431">
    <property type="entry name" value="FAF_dom"/>
</dbReference>
<protein>
    <recommendedName>
        <fullName evidence="1">FAF domain-containing protein</fullName>
    </recommendedName>
</protein>